<dbReference type="Proteomes" id="UP001218188">
    <property type="component" value="Unassembled WGS sequence"/>
</dbReference>
<name>A0AAD6X110_9AGAR</name>
<gene>
    <name evidence="1" type="ORF">C8F04DRAFT_1112722</name>
</gene>
<evidence type="ECO:0000313" key="2">
    <source>
        <dbReference type="Proteomes" id="UP001218188"/>
    </source>
</evidence>
<dbReference type="Gene3D" id="1.25.10.10">
    <property type="entry name" value="Leucine-rich Repeat Variant"/>
    <property type="match status" value="1"/>
</dbReference>
<protein>
    <submittedName>
        <fullName evidence="1">Uncharacterized protein</fullName>
    </submittedName>
</protein>
<evidence type="ECO:0000313" key="1">
    <source>
        <dbReference type="EMBL" id="KAJ7030861.1"/>
    </source>
</evidence>
<reference evidence="1" key="1">
    <citation type="submission" date="2023-03" db="EMBL/GenBank/DDBJ databases">
        <title>Massive genome expansion in bonnet fungi (Mycena s.s.) driven by repeated elements and novel gene families across ecological guilds.</title>
        <authorList>
            <consortium name="Lawrence Berkeley National Laboratory"/>
            <person name="Harder C.B."/>
            <person name="Miyauchi S."/>
            <person name="Viragh M."/>
            <person name="Kuo A."/>
            <person name="Thoen E."/>
            <person name="Andreopoulos B."/>
            <person name="Lu D."/>
            <person name="Skrede I."/>
            <person name="Drula E."/>
            <person name="Henrissat B."/>
            <person name="Morin E."/>
            <person name="Kohler A."/>
            <person name="Barry K."/>
            <person name="LaButti K."/>
            <person name="Morin E."/>
            <person name="Salamov A."/>
            <person name="Lipzen A."/>
            <person name="Mereny Z."/>
            <person name="Hegedus B."/>
            <person name="Baldrian P."/>
            <person name="Stursova M."/>
            <person name="Weitz H."/>
            <person name="Taylor A."/>
            <person name="Grigoriev I.V."/>
            <person name="Nagy L.G."/>
            <person name="Martin F."/>
            <person name="Kauserud H."/>
        </authorList>
    </citation>
    <scope>NUCLEOTIDE SEQUENCE</scope>
    <source>
        <strain evidence="1">CBHHK200</strain>
    </source>
</reference>
<accession>A0AAD6X110</accession>
<dbReference type="InterPro" id="IPR016024">
    <property type="entry name" value="ARM-type_fold"/>
</dbReference>
<proteinExistence type="predicted"/>
<sequence>MPKLRRSFTPQSIYSHWSDSTPVGPSFPIHALAKPLSKFLYHRQAIGIVAKNAGFALSLDVVEVLTTYLTFKDIFPSTRVLVLDHLGFRAKASERDAQIIMDSKVLGCVPELLSLSDPHILRTICYLLGSLARHDKLKAAMRGLEFYPQLVLLYG</sequence>
<organism evidence="1 2">
    <name type="scientific">Mycena alexandri</name>
    <dbReference type="NCBI Taxonomy" id="1745969"/>
    <lineage>
        <taxon>Eukaryota</taxon>
        <taxon>Fungi</taxon>
        <taxon>Dikarya</taxon>
        <taxon>Basidiomycota</taxon>
        <taxon>Agaricomycotina</taxon>
        <taxon>Agaricomycetes</taxon>
        <taxon>Agaricomycetidae</taxon>
        <taxon>Agaricales</taxon>
        <taxon>Marasmiineae</taxon>
        <taxon>Mycenaceae</taxon>
        <taxon>Mycena</taxon>
    </lineage>
</organism>
<keyword evidence="2" id="KW-1185">Reference proteome</keyword>
<dbReference type="EMBL" id="JARJCM010000087">
    <property type="protein sequence ID" value="KAJ7030861.1"/>
    <property type="molecule type" value="Genomic_DNA"/>
</dbReference>
<dbReference type="InterPro" id="IPR011989">
    <property type="entry name" value="ARM-like"/>
</dbReference>
<dbReference type="SUPFAM" id="SSF48371">
    <property type="entry name" value="ARM repeat"/>
    <property type="match status" value="1"/>
</dbReference>
<dbReference type="AlphaFoldDB" id="A0AAD6X110"/>
<comment type="caution">
    <text evidence="1">The sequence shown here is derived from an EMBL/GenBank/DDBJ whole genome shotgun (WGS) entry which is preliminary data.</text>
</comment>